<dbReference type="AlphaFoldDB" id="A0A1H2ZL72"/>
<organism evidence="1 2">
    <name type="scientific">Marininema mesophilum</name>
    <dbReference type="NCBI Taxonomy" id="1048340"/>
    <lineage>
        <taxon>Bacteria</taxon>
        <taxon>Bacillati</taxon>
        <taxon>Bacillota</taxon>
        <taxon>Bacilli</taxon>
        <taxon>Bacillales</taxon>
        <taxon>Thermoactinomycetaceae</taxon>
        <taxon>Marininema</taxon>
    </lineage>
</organism>
<evidence type="ECO:0000313" key="1">
    <source>
        <dbReference type="EMBL" id="SDX18123.1"/>
    </source>
</evidence>
<dbReference type="STRING" id="1048340.SAMN05444487_111113"/>
<protein>
    <recommendedName>
        <fullName evidence="3">Nudix hydrolase domain-containing protein</fullName>
    </recommendedName>
</protein>
<evidence type="ECO:0008006" key="3">
    <source>
        <dbReference type="Google" id="ProtNLM"/>
    </source>
</evidence>
<accession>A0A1H2ZL72</accession>
<dbReference type="Proteomes" id="UP000198534">
    <property type="component" value="Unassembled WGS sequence"/>
</dbReference>
<reference evidence="1 2" key="1">
    <citation type="submission" date="2016-10" db="EMBL/GenBank/DDBJ databases">
        <authorList>
            <person name="de Groot N.N."/>
        </authorList>
    </citation>
    <scope>NUCLEOTIDE SEQUENCE [LARGE SCALE GENOMIC DNA]</scope>
    <source>
        <strain evidence="1 2">DSM 45610</strain>
    </source>
</reference>
<proteinExistence type="predicted"/>
<keyword evidence="2" id="KW-1185">Reference proteome</keyword>
<dbReference type="EMBL" id="FNNQ01000011">
    <property type="protein sequence ID" value="SDX18123.1"/>
    <property type="molecule type" value="Genomic_DNA"/>
</dbReference>
<evidence type="ECO:0000313" key="2">
    <source>
        <dbReference type="Proteomes" id="UP000198534"/>
    </source>
</evidence>
<gene>
    <name evidence="1" type="ORF">SAMN05444487_111113</name>
</gene>
<sequence>MQLVHGKETYLTTNLPDSNVECIEPFAVYQTIRGNIDSMGVYFRCTAKGELLKRGDGSLDAQWVDVWELNNQIIESPESFSWVDLAGLKRYLSSWKNEY</sequence>
<name>A0A1H2ZL72_9BACL</name>